<gene>
    <name evidence="1" type="ordered locus">MexAM1_META2p0847</name>
</gene>
<name>C5B5F2_METEA</name>
<dbReference type="OrthoDB" id="7906710at2"/>
<keyword evidence="2" id="KW-1185">Reference proteome</keyword>
<geneLocation type="plasmid" evidence="1 2">
    <name>megaplasmid</name>
</geneLocation>
<accession>C5B5F2</accession>
<sequence>MPQDWKDELRARYQWTSRTPLAVGEGWRPLLTETFERLDAAIAAIPAQAHGMPFRCLDVKEKYGTLRIEMVPYTDEIEAICLDAESRSEKVCDICGGVGRMREGTWVTVRCDEHAKGSGA</sequence>
<dbReference type="EMBL" id="CP001511">
    <property type="protein sequence ID" value="ACS43684.1"/>
    <property type="molecule type" value="Genomic_DNA"/>
</dbReference>
<reference evidence="1 2" key="1">
    <citation type="journal article" date="2009" name="PLoS ONE">
        <title>Methylobacterium genome sequences: a reference blueprint to investigate microbial metabolism of C1 compounds from natural and industrial sources.</title>
        <authorList>
            <person name="Vuilleumier S."/>
            <person name="Chistoserdova L."/>
            <person name="Lee M.-C."/>
            <person name="Bringel F."/>
            <person name="Lajus A."/>
            <person name="Zhou Y."/>
            <person name="Gourion B."/>
            <person name="Barbe V."/>
            <person name="Chang J."/>
            <person name="Cruveiller S."/>
            <person name="Dossat C."/>
            <person name="Gillett W."/>
            <person name="Gruffaz C."/>
            <person name="Haugen E."/>
            <person name="Hourcade E."/>
            <person name="Levy R."/>
            <person name="Mangenot S."/>
            <person name="Muller E."/>
            <person name="Nadalig T."/>
            <person name="Pagni M."/>
            <person name="Penny C."/>
            <person name="Peyraud R."/>
            <person name="Robinson D.G."/>
            <person name="Roche D."/>
            <person name="Rouy Z."/>
            <person name="Saenampechek C."/>
            <person name="Salvignol G."/>
            <person name="Vallenet D."/>
            <person name="Wu Z."/>
            <person name="Marx C.J."/>
            <person name="Vorholt J.A."/>
            <person name="Olson M.V."/>
            <person name="Kaul R."/>
            <person name="Weissenbach J."/>
            <person name="Medigue C."/>
            <person name="Lidstrom M.E."/>
        </authorList>
    </citation>
    <scope>NUCLEOTIDE SEQUENCE [LARGE SCALE GENOMIC DNA]</scope>
    <source>
        <strain evidence="2">ATCC 14718 / DSM 1338 / JCM 2805 / NCIMB 9133 / AM1</strain>
    </source>
</reference>
<dbReference type="Proteomes" id="UP000009081">
    <property type="component" value="Plasmid megaplasmid"/>
</dbReference>
<proteinExistence type="predicted"/>
<evidence type="ECO:0000313" key="2">
    <source>
        <dbReference type="Proteomes" id="UP000009081"/>
    </source>
</evidence>
<keyword evidence="1" id="KW-0614">Plasmid</keyword>
<dbReference type="KEGG" id="mea:Mex_2p0847"/>
<organism evidence="1 2">
    <name type="scientific">Methylorubrum extorquens (strain ATCC 14718 / DSM 1338 / JCM 2805 / NCIMB 9133 / AM1)</name>
    <name type="common">Methylobacterium extorquens</name>
    <dbReference type="NCBI Taxonomy" id="272630"/>
    <lineage>
        <taxon>Bacteria</taxon>
        <taxon>Pseudomonadati</taxon>
        <taxon>Pseudomonadota</taxon>
        <taxon>Alphaproteobacteria</taxon>
        <taxon>Hyphomicrobiales</taxon>
        <taxon>Methylobacteriaceae</taxon>
        <taxon>Methylorubrum</taxon>
    </lineage>
</organism>
<dbReference type="HOGENOM" id="CLU_2046934_0_0_5"/>
<protein>
    <submittedName>
        <fullName evidence="1">Uncharacterized protein</fullName>
    </submittedName>
</protein>
<evidence type="ECO:0000313" key="1">
    <source>
        <dbReference type="EMBL" id="ACS43684.1"/>
    </source>
</evidence>
<dbReference type="RefSeq" id="WP_012754118.1">
    <property type="nucleotide sequence ID" value="NC_012811.1"/>
</dbReference>
<dbReference type="AlphaFoldDB" id="C5B5F2"/>